<dbReference type="Pfam" id="PF05159">
    <property type="entry name" value="Capsule_synth"/>
    <property type="match status" value="1"/>
</dbReference>
<dbReference type="GO" id="GO:0000271">
    <property type="term" value="P:polysaccharide biosynthetic process"/>
    <property type="evidence" value="ECO:0007669"/>
    <property type="project" value="InterPro"/>
</dbReference>
<name>A0A1F5XGH7_9BACT</name>
<dbReference type="Proteomes" id="UP000177346">
    <property type="component" value="Unassembled WGS sequence"/>
</dbReference>
<dbReference type="InterPro" id="IPR007833">
    <property type="entry name" value="Capsule_polysaccharide_synth"/>
</dbReference>
<sequence>MIEIAKRLQESGHEIVYWVCDFGKEADYKTFPGTIFHDHYEAIAGKPAHGVNAEEFPSVGRDVIQQFYGTESVVLTMMNKRLGHLAINERKHLYYHIVQYWRGVFDKYNPDAILFLSAPHAIYDYVIYALAKSRNVKTLVVEVSVVNDRLLLYEDFKEGHPLLKPQAWKNQSGKFSVANLSEDLRDYYSKHRKLSQGPEDISDFREATYKEINVFLEGRFSAAHTFRERMRLIASSAKDLSLPKKAISFFINRIGPNMKKEYLSVQSSPDFSRNFVYVPLHTQPEQNTVTQGDVFVDQLLMLEILAAALPKDWLIYVKEHPFQWLPRGPAFFNDRPRGYYKSIVALKNARIMPIGTNTFELIHYAKTVAAVTGTAAWEAVMRSKPALLFGHVWFQNSPGVFRVDSAESCRRAFAEIEAWRGFDETELIKFLVAFDKASFRGYTDQEYAACSDLSREDNISNFLRVIYEQL</sequence>
<protein>
    <recommendedName>
        <fullName evidence="3">Capsular biosynthesis protein</fullName>
    </recommendedName>
</protein>
<proteinExistence type="predicted"/>
<reference evidence="1 2" key="1">
    <citation type="journal article" date="2016" name="Nat. Commun.">
        <title>Thousands of microbial genomes shed light on interconnected biogeochemical processes in an aquifer system.</title>
        <authorList>
            <person name="Anantharaman K."/>
            <person name="Brown C.T."/>
            <person name="Hug L.A."/>
            <person name="Sharon I."/>
            <person name="Castelle C.J."/>
            <person name="Probst A.J."/>
            <person name="Thomas B.C."/>
            <person name="Singh A."/>
            <person name="Wilkins M.J."/>
            <person name="Karaoz U."/>
            <person name="Brodie E.L."/>
            <person name="Williams K.H."/>
            <person name="Hubbard S.S."/>
            <person name="Banfield J.F."/>
        </authorList>
    </citation>
    <scope>NUCLEOTIDE SEQUENCE [LARGE SCALE GENOMIC DNA]</scope>
</reference>
<dbReference type="AlphaFoldDB" id="A0A1F5XGH7"/>
<evidence type="ECO:0008006" key="3">
    <source>
        <dbReference type="Google" id="ProtNLM"/>
    </source>
</evidence>
<organism evidence="1 2">
    <name type="scientific">Candidatus Giovannonibacteria bacterium RIFCSPLOWO2_01_FULL_46_32</name>
    <dbReference type="NCBI Taxonomy" id="1798353"/>
    <lineage>
        <taxon>Bacteria</taxon>
        <taxon>Candidatus Giovannoniibacteriota</taxon>
    </lineage>
</organism>
<gene>
    <name evidence="1" type="ORF">A3B19_01185</name>
</gene>
<dbReference type="EMBL" id="MFIF01000009">
    <property type="protein sequence ID" value="OGF87028.1"/>
    <property type="molecule type" value="Genomic_DNA"/>
</dbReference>
<comment type="caution">
    <text evidence="1">The sequence shown here is derived from an EMBL/GenBank/DDBJ whole genome shotgun (WGS) entry which is preliminary data.</text>
</comment>
<dbReference type="GO" id="GO:0015774">
    <property type="term" value="P:polysaccharide transport"/>
    <property type="evidence" value="ECO:0007669"/>
    <property type="project" value="InterPro"/>
</dbReference>
<accession>A0A1F5XGH7</accession>
<evidence type="ECO:0000313" key="2">
    <source>
        <dbReference type="Proteomes" id="UP000177346"/>
    </source>
</evidence>
<evidence type="ECO:0000313" key="1">
    <source>
        <dbReference type="EMBL" id="OGF87028.1"/>
    </source>
</evidence>